<keyword evidence="4" id="KW-1185">Reference proteome</keyword>
<evidence type="ECO:0000256" key="2">
    <source>
        <dbReference type="SAM" id="SignalP"/>
    </source>
</evidence>
<evidence type="ECO:0000313" key="4">
    <source>
        <dbReference type="Proteomes" id="UP000410492"/>
    </source>
</evidence>
<name>A0A653BUR3_CALMS</name>
<gene>
    <name evidence="3" type="ORF">CALMAC_LOCUS3914</name>
</gene>
<proteinExistence type="predicted"/>
<dbReference type="EMBL" id="CAACVG010005457">
    <property type="protein sequence ID" value="VEN39352.1"/>
    <property type="molecule type" value="Genomic_DNA"/>
</dbReference>
<feature type="region of interest" description="Disordered" evidence="1">
    <location>
        <begin position="98"/>
        <end position="126"/>
    </location>
</feature>
<reference evidence="3 4" key="1">
    <citation type="submission" date="2019-01" db="EMBL/GenBank/DDBJ databases">
        <authorList>
            <person name="Sayadi A."/>
        </authorList>
    </citation>
    <scope>NUCLEOTIDE SEQUENCE [LARGE SCALE GENOMIC DNA]</scope>
</reference>
<keyword evidence="2" id="KW-0732">Signal</keyword>
<dbReference type="AlphaFoldDB" id="A0A653BUR3"/>
<evidence type="ECO:0000313" key="3">
    <source>
        <dbReference type="EMBL" id="VEN39352.1"/>
    </source>
</evidence>
<feature type="chain" id="PRO_5024856176" evidence="2">
    <location>
        <begin position="21"/>
        <end position="149"/>
    </location>
</feature>
<protein>
    <submittedName>
        <fullName evidence="3">Uncharacterized protein</fullName>
    </submittedName>
</protein>
<evidence type="ECO:0000256" key="1">
    <source>
        <dbReference type="SAM" id="MobiDB-lite"/>
    </source>
</evidence>
<accession>A0A653BUR3</accession>
<sequence>MLRVSCVIFLLSALFLEVYSYPASGVKQCFKHTCPSNTYACEKRAKISDDKKYIVSEVKCLGSGDMVLKTFKEQQDNIFGPGTDFQSYSYAGSWTLTAGDSDEDFPRPGSTLGGTEDRDTEIVDTNLIDSDKHFRASTASEIEDLNSSR</sequence>
<organism evidence="3 4">
    <name type="scientific">Callosobruchus maculatus</name>
    <name type="common">Southern cowpea weevil</name>
    <name type="synonym">Pulse bruchid</name>
    <dbReference type="NCBI Taxonomy" id="64391"/>
    <lineage>
        <taxon>Eukaryota</taxon>
        <taxon>Metazoa</taxon>
        <taxon>Ecdysozoa</taxon>
        <taxon>Arthropoda</taxon>
        <taxon>Hexapoda</taxon>
        <taxon>Insecta</taxon>
        <taxon>Pterygota</taxon>
        <taxon>Neoptera</taxon>
        <taxon>Endopterygota</taxon>
        <taxon>Coleoptera</taxon>
        <taxon>Polyphaga</taxon>
        <taxon>Cucujiformia</taxon>
        <taxon>Chrysomeloidea</taxon>
        <taxon>Chrysomelidae</taxon>
        <taxon>Bruchinae</taxon>
        <taxon>Bruchini</taxon>
        <taxon>Callosobruchus</taxon>
    </lineage>
</organism>
<dbReference type="Proteomes" id="UP000410492">
    <property type="component" value="Unassembled WGS sequence"/>
</dbReference>
<dbReference type="OrthoDB" id="6762595at2759"/>
<feature type="signal peptide" evidence="2">
    <location>
        <begin position="1"/>
        <end position="20"/>
    </location>
</feature>